<dbReference type="FunFam" id="1.10.220.30:FF:000001">
    <property type="entry name" value="Flagellar motor switch protein FliG"/>
    <property type="match status" value="1"/>
</dbReference>
<organism evidence="13">
    <name type="scientific">hydrothermal vent metagenome</name>
    <dbReference type="NCBI Taxonomy" id="652676"/>
    <lineage>
        <taxon>unclassified sequences</taxon>
        <taxon>metagenomes</taxon>
        <taxon>ecological metagenomes</taxon>
    </lineage>
</organism>
<dbReference type="Pfam" id="PF14842">
    <property type="entry name" value="FliG_N"/>
    <property type="match status" value="1"/>
</dbReference>
<dbReference type="GO" id="GO:0009425">
    <property type="term" value="C:bacterial-type flagellum basal body"/>
    <property type="evidence" value="ECO:0007669"/>
    <property type="project" value="UniProtKB-SubCell"/>
</dbReference>
<evidence type="ECO:0000256" key="8">
    <source>
        <dbReference type="ARBA" id="ARBA00023136"/>
    </source>
</evidence>
<proteinExistence type="inferred from homology"/>
<evidence type="ECO:0000259" key="12">
    <source>
        <dbReference type="Pfam" id="PF14842"/>
    </source>
</evidence>
<dbReference type="GO" id="GO:0071973">
    <property type="term" value="P:bacterial-type flagellum-dependent cell motility"/>
    <property type="evidence" value="ECO:0007669"/>
    <property type="project" value="InterPro"/>
</dbReference>
<comment type="similarity">
    <text evidence="3">Belongs to the FliG family.</text>
</comment>
<evidence type="ECO:0000313" key="13">
    <source>
        <dbReference type="EMBL" id="VAX00667.1"/>
    </source>
</evidence>
<keyword evidence="9" id="KW-0975">Bacterial flagellum</keyword>
<dbReference type="SUPFAM" id="SSF48029">
    <property type="entry name" value="FliG"/>
    <property type="match status" value="2"/>
</dbReference>
<name>A0A3B1B6E7_9ZZZZ</name>
<reference evidence="13" key="1">
    <citation type="submission" date="2018-06" db="EMBL/GenBank/DDBJ databases">
        <authorList>
            <person name="Zhirakovskaya E."/>
        </authorList>
    </citation>
    <scope>NUCLEOTIDE SEQUENCE</scope>
</reference>
<dbReference type="Pfam" id="PF01706">
    <property type="entry name" value="FliG_C"/>
    <property type="match status" value="1"/>
</dbReference>
<dbReference type="InterPro" id="IPR023087">
    <property type="entry name" value="Flg_Motor_Flig_C"/>
</dbReference>
<dbReference type="PIRSF" id="PIRSF003161">
    <property type="entry name" value="FliG"/>
    <property type="match status" value="1"/>
</dbReference>
<evidence type="ECO:0000259" key="11">
    <source>
        <dbReference type="Pfam" id="PF14841"/>
    </source>
</evidence>
<keyword evidence="7" id="KW-0283">Flagellar rotation</keyword>
<dbReference type="PRINTS" id="PR00954">
    <property type="entry name" value="FLGMOTORFLIG"/>
</dbReference>
<evidence type="ECO:0000256" key="2">
    <source>
        <dbReference type="ARBA" id="ARBA00004413"/>
    </source>
</evidence>
<evidence type="ECO:0000259" key="10">
    <source>
        <dbReference type="Pfam" id="PF01706"/>
    </source>
</evidence>
<comment type="subcellular location">
    <subcellularLocation>
        <location evidence="1">Bacterial flagellum basal body</location>
    </subcellularLocation>
    <subcellularLocation>
        <location evidence="2">Cell membrane</location>
        <topology evidence="2">Peripheral membrane protein</topology>
        <orientation evidence="2">Cytoplasmic side</orientation>
    </subcellularLocation>
</comment>
<evidence type="ECO:0000256" key="3">
    <source>
        <dbReference type="ARBA" id="ARBA00010299"/>
    </source>
</evidence>
<keyword evidence="6" id="KW-0145">Chemotaxis</keyword>
<evidence type="ECO:0000256" key="6">
    <source>
        <dbReference type="ARBA" id="ARBA00022500"/>
    </source>
</evidence>
<evidence type="ECO:0000256" key="4">
    <source>
        <dbReference type="ARBA" id="ARBA00021870"/>
    </source>
</evidence>
<feature type="domain" description="Flagellar motor switch protein FliG middle" evidence="11">
    <location>
        <begin position="121"/>
        <end position="193"/>
    </location>
</feature>
<keyword evidence="13" id="KW-0966">Cell projection</keyword>
<keyword evidence="5" id="KW-1003">Cell membrane</keyword>
<dbReference type="Gene3D" id="1.10.220.30">
    <property type="match status" value="3"/>
</dbReference>
<dbReference type="PANTHER" id="PTHR30534:SF0">
    <property type="entry name" value="FLAGELLAR MOTOR SWITCH PROTEIN FLIG"/>
    <property type="match status" value="1"/>
</dbReference>
<dbReference type="AlphaFoldDB" id="A0A3B1B6E7"/>
<dbReference type="NCBIfam" id="TIGR00207">
    <property type="entry name" value="fliG"/>
    <property type="match status" value="1"/>
</dbReference>
<dbReference type="InterPro" id="IPR011002">
    <property type="entry name" value="FliG_a-hlx"/>
</dbReference>
<keyword evidence="8" id="KW-0472">Membrane</keyword>
<protein>
    <recommendedName>
        <fullName evidence="4">Flagellar motor switch protein FliG</fullName>
    </recommendedName>
</protein>
<evidence type="ECO:0000256" key="9">
    <source>
        <dbReference type="ARBA" id="ARBA00023143"/>
    </source>
</evidence>
<dbReference type="GO" id="GO:0003774">
    <property type="term" value="F:cytoskeletal motor activity"/>
    <property type="evidence" value="ECO:0007669"/>
    <property type="project" value="InterPro"/>
</dbReference>
<accession>A0A3B1B6E7</accession>
<evidence type="ECO:0000256" key="7">
    <source>
        <dbReference type="ARBA" id="ARBA00022779"/>
    </source>
</evidence>
<gene>
    <name evidence="13" type="ORF">MNBD_GAMMA21-245</name>
</gene>
<dbReference type="Pfam" id="PF14841">
    <property type="entry name" value="FliG_M"/>
    <property type="match status" value="1"/>
</dbReference>
<feature type="domain" description="Flagellar motor switch protein FliG C-terminal" evidence="10">
    <location>
        <begin position="224"/>
        <end position="330"/>
    </location>
</feature>
<sequence length="339" mass="37230">MAGEQKKEKLNGAERAAILLMTLGESDAAEVLKHMSPKEVQKLGEAMASMANIPKDSVTEVLGEFCDTVDEQTELGIGNEDYLKNVLNSALGEDKARNVIDRILLGRHSKGLEALKWMESRAIADMIRLEHPQIIAIVLSYLEQDQAADVLVALPENMRVDIVLRISSLDGIQPIAIHELDDMLEKQFSGNSENIRTSAVGGIKTAANIMNFLDSSIEAEIIEKVKEVDEEIGTSIQELMFVFENLIEVDDRGIQALLREVSAETLILALKGADEAIKEKIFKNMSRRAGEMLRDDLEARGPVKLSEVEGGQKEILTVARRMAESGEISLGGKGGDEYV</sequence>
<feature type="domain" description="Flagellar motor switch protein FliG N-terminal" evidence="12">
    <location>
        <begin position="9"/>
        <end position="110"/>
    </location>
</feature>
<dbReference type="InterPro" id="IPR028263">
    <property type="entry name" value="FliG_N"/>
</dbReference>
<dbReference type="InterPro" id="IPR032779">
    <property type="entry name" value="FliG_M"/>
</dbReference>
<dbReference type="GO" id="GO:0006935">
    <property type="term" value="P:chemotaxis"/>
    <property type="evidence" value="ECO:0007669"/>
    <property type="project" value="UniProtKB-KW"/>
</dbReference>
<evidence type="ECO:0000256" key="1">
    <source>
        <dbReference type="ARBA" id="ARBA00004117"/>
    </source>
</evidence>
<dbReference type="EMBL" id="UOFR01000078">
    <property type="protein sequence ID" value="VAX00667.1"/>
    <property type="molecule type" value="Genomic_DNA"/>
</dbReference>
<dbReference type="GO" id="GO:0005886">
    <property type="term" value="C:plasma membrane"/>
    <property type="evidence" value="ECO:0007669"/>
    <property type="project" value="UniProtKB-SubCell"/>
</dbReference>
<evidence type="ECO:0000256" key="5">
    <source>
        <dbReference type="ARBA" id="ARBA00022475"/>
    </source>
</evidence>
<dbReference type="InterPro" id="IPR000090">
    <property type="entry name" value="Flg_Motor_Flig"/>
</dbReference>
<keyword evidence="13" id="KW-0282">Flagellum</keyword>
<keyword evidence="13" id="KW-0969">Cilium</keyword>
<dbReference type="PANTHER" id="PTHR30534">
    <property type="entry name" value="FLAGELLAR MOTOR SWITCH PROTEIN FLIG"/>
    <property type="match status" value="1"/>
</dbReference>